<reference evidence="3 4" key="2">
    <citation type="submission" date="2019-09" db="EMBL/GenBank/DDBJ databases">
        <authorList>
            <person name="Jin C."/>
        </authorList>
    </citation>
    <scope>NUCLEOTIDE SEQUENCE [LARGE SCALE GENOMIC DNA]</scope>
    <source>
        <strain evidence="3 4">AN110305</strain>
    </source>
</reference>
<feature type="transmembrane region" description="Helical" evidence="1">
    <location>
        <begin position="273"/>
        <end position="299"/>
    </location>
</feature>
<dbReference type="AlphaFoldDB" id="A0A5B2XF26"/>
<dbReference type="Proteomes" id="UP000323454">
    <property type="component" value="Unassembled WGS sequence"/>
</dbReference>
<sequence length="513" mass="54526">MTQRRFGAVTVVAGVLLVGTVLAVSSGAFGRQGSVAADKLLQLVAAVLAMIGFLRGARRADGAERLWRLWFGAAMASLTVGLSAWIWGQQILGVQLPSSTLAPLGFLMTPVLATCGIVTLAHGGGEGRAETRPRPAVIVLDTVIVIGSLFVLAWTSAIESMVRTWERDGAGFATAVVAHPAAYLVAIVILVVLSWTHRTIRRLPMLLVALAFVAQSTSGWIFAYLVNHGVGTIPPLADAGFMTCPVLFALASVAPTRTPRGEYPEGRLRTGQLLHLVVPYLPLLVTCLFVVVGTATGVALSPTEIYVGLAVIVLVILRQLITLMDNIRLLERLHDSQRRLAHQAFHDPLTGVANRSLFQERLAAAVAGRHGTCRPLALLFVDVDGFKAVNDGFGHATGDAVLRTIAARLKGCVRAVDMVARLGGDEFGVLLDGDDSTPEQIGERVRGTLTLPHLIEGQQREVHASIGIVHLSTREPDITADELLGRADAAMYAAKRLGRGLVVVHGAASMPNN</sequence>
<evidence type="ECO:0000313" key="4">
    <source>
        <dbReference type="Proteomes" id="UP000323454"/>
    </source>
</evidence>
<dbReference type="InterPro" id="IPR043128">
    <property type="entry name" value="Rev_trsase/Diguanyl_cyclase"/>
</dbReference>
<dbReference type="InterPro" id="IPR052163">
    <property type="entry name" value="DGC-Regulatory_Protein"/>
</dbReference>
<dbReference type="Pfam" id="PF00990">
    <property type="entry name" value="GGDEF"/>
    <property type="match status" value="1"/>
</dbReference>
<feature type="transmembrane region" description="Helical" evidence="1">
    <location>
        <begin position="232"/>
        <end position="253"/>
    </location>
</feature>
<dbReference type="FunFam" id="3.30.70.270:FF:000001">
    <property type="entry name" value="Diguanylate cyclase domain protein"/>
    <property type="match status" value="1"/>
</dbReference>
<dbReference type="SMART" id="SM00267">
    <property type="entry name" value="GGDEF"/>
    <property type="match status" value="1"/>
</dbReference>
<dbReference type="NCBIfam" id="TIGR00254">
    <property type="entry name" value="GGDEF"/>
    <property type="match status" value="1"/>
</dbReference>
<dbReference type="PANTHER" id="PTHR46663">
    <property type="entry name" value="DIGUANYLATE CYCLASE DGCT-RELATED"/>
    <property type="match status" value="1"/>
</dbReference>
<reference evidence="3 4" key="1">
    <citation type="submission" date="2019-09" db="EMBL/GenBank/DDBJ databases">
        <title>Goodfellowia gen. nov., a new genus of the Pseudonocardineae related to Actinoalloteichus, containing Goodfellowia coeruleoviolacea gen. nov., comb. nov. gen. nov., comb. nov.</title>
        <authorList>
            <person name="Labeda D."/>
        </authorList>
    </citation>
    <scope>NUCLEOTIDE SEQUENCE [LARGE SCALE GENOMIC DNA]</scope>
    <source>
        <strain evidence="3 4">AN110305</strain>
    </source>
</reference>
<dbReference type="InterPro" id="IPR029787">
    <property type="entry name" value="Nucleotide_cyclase"/>
</dbReference>
<feature type="domain" description="GGDEF" evidence="2">
    <location>
        <begin position="374"/>
        <end position="507"/>
    </location>
</feature>
<feature type="transmembrane region" description="Helical" evidence="1">
    <location>
        <begin position="205"/>
        <end position="226"/>
    </location>
</feature>
<keyword evidence="1" id="KW-0472">Membrane</keyword>
<dbReference type="OrthoDB" id="23692at2"/>
<dbReference type="RefSeq" id="WP_149850076.1">
    <property type="nucleotide sequence ID" value="NZ_VUOB01000023.1"/>
</dbReference>
<gene>
    <name evidence="3" type="ORF">F0L68_14460</name>
</gene>
<feature type="transmembrane region" description="Helical" evidence="1">
    <location>
        <begin position="305"/>
        <end position="324"/>
    </location>
</feature>
<feature type="transmembrane region" description="Helical" evidence="1">
    <location>
        <begin position="170"/>
        <end position="193"/>
    </location>
</feature>
<dbReference type="PANTHER" id="PTHR46663:SF2">
    <property type="entry name" value="GGDEF DOMAIN-CONTAINING PROTEIN"/>
    <property type="match status" value="1"/>
</dbReference>
<dbReference type="Gene3D" id="3.30.70.270">
    <property type="match status" value="1"/>
</dbReference>
<feature type="transmembrane region" description="Helical" evidence="1">
    <location>
        <begin position="100"/>
        <end position="124"/>
    </location>
</feature>
<organism evidence="3 4">
    <name type="scientific">Solihabitans fulvus</name>
    <dbReference type="NCBI Taxonomy" id="1892852"/>
    <lineage>
        <taxon>Bacteria</taxon>
        <taxon>Bacillati</taxon>
        <taxon>Actinomycetota</taxon>
        <taxon>Actinomycetes</taxon>
        <taxon>Pseudonocardiales</taxon>
        <taxon>Pseudonocardiaceae</taxon>
        <taxon>Solihabitans</taxon>
    </lineage>
</organism>
<evidence type="ECO:0000259" key="2">
    <source>
        <dbReference type="PROSITE" id="PS50887"/>
    </source>
</evidence>
<keyword evidence="1" id="KW-1133">Transmembrane helix</keyword>
<keyword evidence="4" id="KW-1185">Reference proteome</keyword>
<accession>A0A5B2XF26</accession>
<feature type="transmembrane region" description="Helical" evidence="1">
    <location>
        <begin position="69"/>
        <end position="88"/>
    </location>
</feature>
<keyword evidence="1" id="KW-0812">Transmembrane</keyword>
<dbReference type="CDD" id="cd01949">
    <property type="entry name" value="GGDEF"/>
    <property type="match status" value="1"/>
</dbReference>
<name>A0A5B2XF26_9PSEU</name>
<evidence type="ECO:0000313" key="3">
    <source>
        <dbReference type="EMBL" id="KAA2261913.1"/>
    </source>
</evidence>
<evidence type="ECO:0000256" key="1">
    <source>
        <dbReference type="SAM" id="Phobius"/>
    </source>
</evidence>
<protein>
    <submittedName>
        <fullName evidence="3">GGDEF domain-containing protein</fullName>
    </submittedName>
</protein>
<dbReference type="EMBL" id="VUOB01000023">
    <property type="protein sequence ID" value="KAA2261913.1"/>
    <property type="molecule type" value="Genomic_DNA"/>
</dbReference>
<dbReference type="InterPro" id="IPR000160">
    <property type="entry name" value="GGDEF_dom"/>
</dbReference>
<dbReference type="SUPFAM" id="SSF55073">
    <property type="entry name" value="Nucleotide cyclase"/>
    <property type="match status" value="1"/>
</dbReference>
<proteinExistence type="predicted"/>
<comment type="caution">
    <text evidence="3">The sequence shown here is derived from an EMBL/GenBank/DDBJ whole genome shotgun (WGS) entry which is preliminary data.</text>
</comment>
<dbReference type="PROSITE" id="PS50887">
    <property type="entry name" value="GGDEF"/>
    <property type="match status" value="1"/>
</dbReference>
<feature type="transmembrane region" description="Helical" evidence="1">
    <location>
        <begin position="136"/>
        <end position="158"/>
    </location>
</feature>
<feature type="transmembrane region" description="Helical" evidence="1">
    <location>
        <begin position="39"/>
        <end position="57"/>
    </location>
</feature>